<dbReference type="CDD" id="cd00117">
    <property type="entry name" value="TFP"/>
    <property type="match status" value="1"/>
</dbReference>
<dbReference type="Pfam" id="PF00021">
    <property type="entry name" value="UPAR_LY6"/>
    <property type="match status" value="1"/>
</dbReference>
<keyword evidence="1" id="KW-0732">Signal</keyword>
<proteinExistence type="predicted"/>
<sequence length="135" mass="13871">MGKILLGVIVAVASLMLVDSLSCNKCSFGLVGVCVGPTKETCSSNISVCYTAVTTFPVLSKFSGFNTQGCLDNTTSCNSTFTDSFLSTNYSTQTNCCSSDNCNPIQTSAATASSKMTITATIGAAVLASVWGSLL</sequence>
<dbReference type="InterPro" id="IPR045860">
    <property type="entry name" value="Snake_toxin-like_sf"/>
</dbReference>
<keyword evidence="4" id="KW-1185">Reference proteome</keyword>
<feature type="chain" id="PRO_5026184758" description="UPAR/Ly6 domain-containing protein" evidence="1">
    <location>
        <begin position="21"/>
        <end position="135"/>
    </location>
</feature>
<evidence type="ECO:0000313" key="3">
    <source>
        <dbReference type="EMBL" id="KAF3707278.1"/>
    </source>
</evidence>
<feature type="signal peptide" evidence="1">
    <location>
        <begin position="1"/>
        <end position="20"/>
    </location>
</feature>
<accession>A0A6G1QYI6</accession>
<feature type="domain" description="UPAR/Ly6" evidence="2">
    <location>
        <begin position="20"/>
        <end position="103"/>
    </location>
</feature>
<dbReference type="Gene3D" id="2.10.60.10">
    <property type="entry name" value="CD59"/>
    <property type="match status" value="1"/>
</dbReference>
<dbReference type="EMBL" id="CM015712">
    <property type="protein sequence ID" value="KAF3707278.1"/>
    <property type="molecule type" value="Genomic_DNA"/>
</dbReference>
<dbReference type="InterPro" id="IPR016054">
    <property type="entry name" value="LY6_UPA_recep-like"/>
</dbReference>
<evidence type="ECO:0000313" key="4">
    <source>
        <dbReference type="Proteomes" id="UP000503349"/>
    </source>
</evidence>
<reference evidence="3 4" key="1">
    <citation type="submission" date="2019-02" db="EMBL/GenBank/DDBJ databases">
        <title>Opniocepnalus argus genome.</title>
        <authorList>
            <person name="Zhou C."/>
            <person name="Xiao S."/>
        </authorList>
    </citation>
    <scope>NUCLEOTIDE SEQUENCE [LARGE SCALE GENOMIC DNA]</scope>
    <source>
        <strain evidence="3">OARG1902GOOAL</strain>
        <tissue evidence="3">Muscle</tissue>
    </source>
</reference>
<dbReference type="AlphaFoldDB" id="A0A6G1QYI6"/>
<gene>
    <name evidence="3" type="ORF">EXN66_Car000451</name>
</gene>
<protein>
    <recommendedName>
        <fullName evidence="2">UPAR/Ly6 domain-containing protein</fullName>
    </recommendedName>
</protein>
<evidence type="ECO:0000256" key="1">
    <source>
        <dbReference type="SAM" id="SignalP"/>
    </source>
</evidence>
<name>A0A6G1QYI6_CHAAH</name>
<organism evidence="3 4">
    <name type="scientific">Channa argus</name>
    <name type="common">Northern snakehead</name>
    <name type="synonym">Ophicephalus argus</name>
    <dbReference type="NCBI Taxonomy" id="215402"/>
    <lineage>
        <taxon>Eukaryota</taxon>
        <taxon>Metazoa</taxon>
        <taxon>Chordata</taxon>
        <taxon>Craniata</taxon>
        <taxon>Vertebrata</taxon>
        <taxon>Euteleostomi</taxon>
        <taxon>Actinopterygii</taxon>
        <taxon>Neopterygii</taxon>
        <taxon>Teleostei</taxon>
        <taxon>Neoteleostei</taxon>
        <taxon>Acanthomorphata</taxon>
        <taxon>Anabantaria</taxon>
        <taxon>Anabantiformes</taxon>
        <taxon>Channoidei</taxon>
        <taxon>Channidae</taxon>
        <taxon>Channa</taxon>
    </lineage>
</organism>
<dbReference type="Proteomes" id="UP000503349">
    <property type="component" value="Chromosome 1"/>
</dbReference>
<reference evidence="4" key="2">
    <citation type="submission" date="2019-02" db="EMBL/GenBank/DDBJ databases">
        <title>Opniocepnalus argus Var Kimnra genome.</title>
        <authorList>
            <person name="Zhou C."/>
            <person name="Xiao S."/>
        </authorList>
    </citation>
    <scope>NUCLEOTIDE SEQUENCE [LARGE SCALE GENOMIC DNA]</scope>
</reference>
<evidence type="ECO:0000259" key="2">
    <source>
        <dbReference type="Pfam" id="PF00021"/>
    </source>
</evidence>
<dbReference type="SUPFAM" id="SSF57302">
    <property type="entry name" value="Snake toxin-like"/>
    <property type="match status" value="1"/>
</dbReference>